<dbReference type="AlphaFoldDB" id="A0A0D6P8C6"/>
<proteinExistence type="predicted"/>
<evidence type="ECO:0000256" key="1">
    <source>
        <dbReference type="SAM" id="MobiDB-lite"/>
    </source>
</evidence>
<dbReference type="Proteomes" id="UP000032680">
    <property type="component" value="Unassembled WGS sequence"/>
</dbReference>
<accession>A0A0D6P8C6</accession>
<dbReference type="EMBL" id="BANB01000573">
    <property type="protein sequence ID" value="GAN78025.1"/>
    <property type="molecule type" value="Genomic_DNA"/>
</dbReference>
<keyword evidence="3" id="KW-1185">Reference proteome</keyword>
<protein>
    <submittedName>
        <fullName evidence="2">Uncharacterized protein</fullName>
    </submittedName>
</protein>
<feature type="region of interest" description="Disordered" evidence="1">
    <location>
        <begin position="41"/>
        <end position="110"/>
    </location>
</feature>
<reference evidence="2 3" key="1">
    <citation type="submission" date="2012-11" db="EMBL/GenBank/DDBJ databases">
        <title>Whole genome sequence of Acidisphaera rubrifaciens HS-AP3.</title>
        <authorList>
            <person name="Azuma Y."/>
            <person name="Higashiura N."/>
            <person name="Hirakawa H."/>
            <person name="Matsushita K."/>
        </authorList>
    </citation>
    <scope>NUCLEOTIDE SEQUENCE [LARGE SCALE GENOMIC DNA]</scope>
    <source>
        <strain evidence="2 3">HS-AP3</strain>
    </source>
</reference>
<evidence type="ECO:0000313" key="3">
    <source>
        <dbReference type="Proteomes" id="UP000032680"/>
    </source>
</evidence>
<comment type="caution">
    <text evidence="2">The sequence shown here is derived from an EMBL/GenBank/DDBJ whole genome shotgun (WGS) entry which is preliminary data.</text>
</comment>
<sequence>MRCVGLRRTHASLIDAYKELRWCQYGSQSLTSLRVPESRGAAKVAASTNQTGIEHKTRDPAAPVLPRLQPADQHGRGATYVSRGSQLTTGPLRRPGPDCNRSEPLRLSST</sequence>
<name>A0A0D6P8C6_9PROT</name>
<evidence type="ECO:0000313" key="2">
    <source>
        <dbReference type="EMBL" id="GAN78025.1"/>
    </source>
</evidence>
<gene>
    <name evidence="2" type="ORF">Asru_0573_06</name>
</gene>
<organism evidence="2 3">
    <name type="scientific">Acidisphaera rubrifaciens HS-AP3</name>
    <dbReference type="NCBI Taxonomy" id="1231350"/>
    <lineage>
        <taxon>Bacteria</taxon>
        <taxon>Pseudomonadati</taxon>
        <taxon>Pseudomonadota</taxon>
        <taxon>Alphaproteobacteria</taxon>
        <taxon>Acetobacterales</taxon>
        <taxon>Acetobacteraceae</taxon>
        <taxon>Acidisphaera</taxon>
    </lineage>
</organism>